<feature type="chain" id="PRO_5032421810" description="ATP-dependent Clp protease proteolytic subunit" evidence="4">
    <location>
        <begin position="19"/>
        <end position="303"/>
    </location>
</feature>
<dbReference type="OrthoDB" id="2017408at2759"/>
<evidence type="ECO:0000256" key="4">
    <source>
        <dbReference type="SAM" id="SignalP"/>
    </source>
</evidence>
<dbReference type="GO" id="GO:0051117">
    <property type="term" value="F:ATPase binding"/>
    <property type="evidence" value="ECO:0007669"/>
    <property type="project" value="TreeGrafter"/>
</dbReference>
<evidence type="ECO:0000256" key="2">
    <source>
        <dbReference type="RuleBase" id="RU003567"/>
    </source>
</evidence>
<accession>A0A835YH32</accession>
<dbReference type="InterPro" id="IPR023562">
    <property type="entry name" value="ClpP/TepA"/>
</dbReference>
<evidence type="ECO:0000313" key="5">
    <source>
        <dbReference type="EMBL" id="KAG5175065.1"/>
    </source>
</evidence>
<dbReference type="Gene3D" id="3.90.226.10">
    <property type="entry name" value="2-enoyl-CoA Hydratase, Chain A, domain 1"/>
    <property type="match status" value="1"/>
</dbReference>
<keyword evidence="6" id="KW-1185">Reference proteome</keyword>
<proteinExistence type="inferred from homology"/>
<dbReference type="PRINTS" id="PR00127">
    <property type="entry name" value="CLPPROTEASEP"/>
</dbReference>
<dbReference type="Proteomes" id="UP000664859">
    <property type="component" value="Unassembled WGS sequence"/>
</dbReference>
<dbReference type="PANTHER" id="PTHR10381">
    <property type="entry name" value="ATP-DEPENDENT CLP PROTEASE PROTEOLYTIC SUBUNIT"/>
    <property type="match status" value="1"/>
</dbReference>
<evidence type="ECO:0000256" key="3">
    <source>
        <dbReference type="SAM" id="MobiDB-lite"/>
    </source>
</evidence>
<comment type="caution">
    <text evidence="5">The sequence shown here is derived from an EMBL/GenBank/DDBJ whole genome shotgun (WGS) entry which is preliminary data.</text>
</comment>
<feature type="signal peptide" evidence="4">
    <location>
        <begin position="1"/>
        <end position="18"/>
    </location>
</feature>
<dbReference type="GO" id="GO:0006515">
    <property type="term" value="P:protein quality control for misfolded or incompletely synthesized proteins"/>
    <property type="evidence" value="ECO:0007669"/>
    <property type="project" value="TreeGrafter"/>
</dbReference>
<dbReference type="CDD" id="cd07017">
    <property type="entry name" value="S14_ClpP_2"/>
    <property type="match status" value="1"/>
</dbReference>
<dbReference type="EMBL" id="JAFCMP010000555">
    <property type="protein sequence ID" value="KAG5175065.1"/>
    <property type="molecule type" value="Genomic_DNA"/>
</dbReference>
<dbReference type="AlphaFoldDB" id="A0A835YH32"/>
<dbReference type="InterPro" id="IPR001907">
    <property type="entry name" value="ClpP"/>
</dbReference>
<dbReference type="GO" id="GO:0009368">
    <property type="term" value="C:endopeptidase Clp complex"/>
    <property type="evidence" value="ECO:0007669"/>
    <property type="project" value="TreeGrafter"/>
</dbReference>
<name>A0A835YH32_9STRA</name>
<feature type="region of interest" description="Disordered" evidence="3">
    <location>
        <begin position="251"/>
        <end position="303"/>
    </location>
</feature>
<evidence type="ECO:0000256" key="1">
    <source>
        <dbReference type="ARBA" id="ARBA00007039"/>
    </source>
</evidence>
<evidence type="ECO:0000313" key="6">
    <source>
        <dbReference type="Proteomes" id="UP000664859"/>
    </source>
</evidence>
<dbReference type="Pfam" id="PF00574">
    <property type="entry name" value="CLP_protease"/>
    <property type="match status" value="1"/>
</dbReference>
<dbReference type="InterPro" id="IPR029045">
    <property type="entry name" value="ClpP/crotonase-like_dom_sf"/>
</dbReference>
<comment type="similarity">
    <text evidence="1 2">Belongs to the peptidase S14 family.</text>
</comment>
<sequence>MVRKSLGAAALVLQCTAAFTVLPQQQPSAAGWAHARTQVEAYRQDIRMPSTEPQVPYKPPGSDQATWVGVNQRLQRSRILMVGKFIDDEYANQLIAMMLYLEKESRDKPVSLYFNSPGANLRPAMAVFDTMQQMAFPTSTLNLGLATGMVSFLCAAGDKGKRFALPNARFLMQRTGMEDAYRGQASDIGIEVGQMVKKNNRMEEALTAITGHTRDKIRADFQRDFYLSAAEAVQYGVIDKVLMPRDKTRKMESTKDLQFGDNAFTRSQDPTFGEFGGEDQRYGGQKGGGWGRTPDSDGPGTAV</sequence>
<dbReference type="GO" id="GO:0004252">
    <property type="term" value="F:serine-type endopeptidase activity"/>
    <property type="evidence" value="ECO:0007669"/>
    <property type="project" value="InterPro"/>
</dbReference>
<reference evidence="5" key="1">
    <citation type="submission" date="2021-02" db="EMBL/GenBank/DDBJ databases">
        <title>First Annotated Genome of the Yellow-green Alga Tribonema minus.</title>
        <authorList>
            <person name="Mahan K.M."/>
        </authorList>
    </citation>
    <scope>NUCLEOTIDE SEQUENCE</scope>
    <source>
        <strain evidence="5">UTEX B ZZ1240</strain>
    </source>
</reference>
<organism evidence="5 6">
    <name type="scientific">Tribonema minus</name>
    <dbReference type="NCBI Taxonomy" id="303371"/>
    <lineage>
        <taxon>Eukaryota</taxon>
        <taxon>Sar</taxon>
        <taxon>Stramenopiles</taxon>
        <taxon>Ochrophyta</taxon>
        <taxon>PX clade</taxon>
        <taxon>Xanthophyceae</taxon>
        <taxon>Tribonematales</taxon>
        <taxon>Tribonemataceae</taxon>
        <taxon>Tribonema</taxon>
    </lineage>
</organism>
<protein>
    <recommendedName>
        <fullName evidence="2">ATP-dependent Clp protease proteolytic subunit</fullName>
    </recommendedName>
</protein>
<keyword evidence="4" id="KW-0732">Signal</keyword>
<gene>
    <name evidence="5" type="ORF">JKP88DRAFT_229504</name>
</gene>
<keyword evidence="5" id="KW-0378">Hydrolase</keyword>
<dbReference type="SUPFAM" id="SSF52096">
    <property type="entry name" value="ClpP/crotonase"/>
    <property type="match status" value="1"/>
</dbReference>
<dbReference type="PANTHER" id="PTHR10381:SF11">
    <property type="entry name" value="ATP-DEPENDENT CLP PROTEASE PROTEOLYTIC SUBUNIT, MITOCHONDRIAL"/>
    <property type="match status" value="1"/>
</dbReference>
<dbReference type="GO" id="GO:0004176">
    <property type="term" value="F:ATP-dependent peptidase activity"/>
    <property type="evidence" value="ECO:0007669"/>
    <property type="project" value="InterPro"/>
</dbReference>
<keyword evidence="5" id="KW-0645">Protease</keyword>